<protein>
    <recommendedName>
        <fullName evidence="2">C-type lectin domain-containing protein</fullName>
    </recommendedName>
</protein>
<dbReference type="PROSITE" id="PS50041">
    <property type="entry name" value="C_TYPE_LECTIN_2"/>
    <property type="match status" value="1"/>
</dbReference>
<sequence>MKYFFTLILWYFIVCHVSADCPEEFPYTFSCSCYLIVSSQDTSQPDAVTNCKEMSSHLVFIETETEKDFLSEIYDKDSQYWLGISGLPEEDKTWMDGSPVIYSAFRDHEYTFDDRSGCYRIVPRRHKFQPDRWQDAPCNKKYGFICEYEEPMCSKEVRTSDSPATSTLKPITTEMPEGIDVGTFFLLPPLGITISEGSRPFTLPSSHSKAKCVMHCAKKNCEIVIFDKVNHSCNMAIKEGSLKSQRKFSDVLFERSFVCETVSTYFICS</sequence>
<dbReference type="CDD" id="cd00037">
    <property type="entry name" value="CLECT"/>
    <property type="match status" value="1"/>
</dbReference>
<proteinExistence type="predicted"/>
<keyword evidence="1" id="KW-0732">Signal</keyword>
<dbReference type="InterPro" id="IPR001304">
    <property type="entry name" value="C-type_lectin-like"/>
</dbReference>
<dbReference type="OrthoDB" id="8935730at2759"/>
<evidence type="ECO:0000313" key="3">
    <source>
        <dbReference type="EMBL" id="KAJ8020107.1"/>
    </source>
</evidence>
<evidence type="ECO:0000313" key="4">
    <source>
        <dbReference type="Proteomes" id="UP001152320"/>
    </source>
</evidence>
<dbReference type="SUPFAM" id="SSF56436">
    <property type="entry name" value="C-type lectin-like"/>
    <property type="match status" value="1"/>
</dbReference>
<feature type="signal peptide" evidence="1">
    <location>
        <begin position="1"/>
        <end position="19"/>
    </location>
</feature>
<organism evidence="3 4">
    <name type="scientific">Holothuria leucospilota</name>
    <name type="common">Black long sea cucumber</name>
    <name type="synonym">Mertensiothuria leucospilota</name>
    <dbReference type="NCBI Taxonomy" id="206669"/>
    <lineage>
        <taxon>Eukaryota</taxon>
        <taxon>Metazoa</taxon>
        <taxon>Echinodermata</taxon>
        <taxon>Eleutherozoa</taxon>
        <taxon>Echinozoa</taxon>
        <taxon>Holothuroidea</taxon>
        <taxon>Aspidochirotacea</taxon>
        <taxon>Aspidochirotida</taxon>
        <taxon>Holothuriidae</taxon>
        <taxon>Holothuria</taxon>
    </lineage>
</organism>
<dbReference type="SMART" id="SM00034">
    <property type="entry name" value="CLECT"/>
    <property type="match status" value="1"/>
</dbReference>
<feature type="chain" id="PRO_5040274999" description="C-type lectin domain-containing protein" evidence="1">
    <location>
        <begin position="20"/>
        <end position="269"/>
    </location>
</feature>
<feature type="domain" description="C-type lectin" evidence="2">
    <location>
        <begin position="29"/>
        <end position="147"/>
    </location>
</feature>
<dbReference type="EMBL" id="JAIZAY010000023">
    <property type="protein sequence ID" value="KAJ8020107.1"/>
    <property type="molecule type" value="Genomic_DNA"/>
</dbReference>
<comment type="caution">
    <text evidence="3">The sequence shown here is derived from an EMBL/GenBank/DDBJ whole genome shotgun (WGS) entry which is preliminary data.</text>
</comment>
<dbReference type="InterPro" id="IPR016187">
    <property type="entry name" value="CTDL_fold"/>
</dbReference>
<dbReference type="Gene3D" id="3.10.100.10">
    <property type="entry name" value="Mannose-Binding Protein A, subunit A"/>
    <property type="match status" value="1"/>
</dbReference>
<dbReference type="Pfam" id="PF00059">
    <property type="entry name" value="Lectin_C"/>
    <property type="match status" value="1"/>
</dbReference>
<evidence type="ECO:0000259" key="2">
    <source>
        <dbReference type="PROSITE" id="PS50041"/>
    </source>
</evidence>
<dbReference type="Proteomes" id="UP001152320">
    <property type="component" value="Chromosome 23"/>
</dbReference>
<gene>
    <name evidence="3" type="ORF">HOLleu_41960</name>
</gene>
<keyword evidence="4" id="KW-1185">Reference proteome</keyword>
<name>A0A9Q0YC85_HOLLE</name>
<dbReference type="PANTHER" id="PTHR22803">
    <property type="entry name" value="MANNOSE, PHOSPHOLIPASE, LECTIN RECEPTOR RELATED"/>
    <property type="match status" value="1"/>
</dbReference>
<dbReference type="InterPro" id="IPR050111">
    <property type="entry name" value="C-type_lectin/snaclec_domain"/>
</dbReference>
<reference evidence="3" key="1">
    <citation type="submission" date="2021-10" db="EMBL/GenBank/DDBJ databases">
        <title>Tropical sea cucumber genome reveals ecological adaptation and Cuvierian tubules defense mechanism.</title>
        <authorList>
            <person name="Chen T."/>
        </authorList>
    </citation>
    <scope>NUCLEOTIDE SEQUENCE</scope>
    <source>
        <strain evidence="3">Nanhai2018</strain>
        <tissue evidence="3">Muscle</tissue>
    </source>
</reference>
<dbReference type="AlphaFoldDB" id="A0A9Q0YC85"/>
<accession>A0A9Q0YC85</accession>
<evidence type="ECO:0000256" key="1">
    <source>
        <dbReference type="SAM" id="SignalP"/>
    </source>
</evidence>
<dbReference type="InterPro" id="IPR016186">
    <property type="entry name" value="C-type_lectin-like/link_sf"/>
</dbReference>